<sequence>MFQNVSTGRQVKEIILREEDYAYKQIPKGLGSNTTKTGREPKVIQVVKKMCRLALQNRHRTSKDINNILEMAGVQVADRTVRQKLCDSGLRARESRKKSHTSIKSKDKNGNGVKHGAGQLTLVEDSMAAKEYREEVLETKLLPTLNDLFESEHIPARWYIVTLSKADHHINFLPWPGNSPDLNPTENQ</sequence>
<feature type="compositionally biased region" description="Basic residues" evidence="1">
    <location>
        <begin position="94"/>
        <end position="103"/>
    </location>
</feature>
<keyword evidence="3" id="KW-1185">Reference proteome</keyword>
<accession>A0A8K0FZJ7</accession>
<evidence type="ECO:0008006" key="4">
    <source>
        <dbReference type="Google" id="ProtNLM"/>
    </source>
</evidence>
<comment type="caution">
    <text evidence="2">The sequence shown here is derived from an EMBL/GenBank/DDBJ whole genome shotgun (WGS) entry which is preliminary data.</text>
</comment>
<evidence type="ECO:0000256" key="1">
    <source>
        <dbReference type="SAM" id="MobiDB-lite"/>
    </source>
</evidence>
<proteinExistence type="predicted"/>
<dbReference type="Gene3D" id="3.30.420.10">
    <property type="entry name" value="Ribonuclease H-like superfamily/Ribonuclease H"/>
    <property type="match status" value="1"/>
</dbReference>
<dbReference type="GO" id="GO:0003676">
    <property type="term" value="F:nucleic acid binding"/>
    <property type="evidence" value="ECO:0007669"/>
    <property type="project" value="InterPro"/>
</dbReference>
<organism evidence="2 3">
    <name type="scientific">Ignelater luminosus</name>
    <name type="common">Cucubano</name>
    <name type="synonym">Pyrophorus luminosus</name>
    <dbReference type="NCBI Taxonomy" id="2038154"/>
    <lineage>
        <taxon>Eukaryota</taxon>
        <taxon>Metazoa</taxon>
        <taxon>Ecdysozoa</taxon>
        <taxon>Arthropoda</taxon>
        <taxon>Hexapoda</taxon>
        <taxon>Insecta</taxon>
        <taxon>Pterygota</taxon>
        <taxon>Neoptera</taxon>
        <taxon>Endopterygota</taxon>
        <taxon>Coleoptera</taxon>
        <taxon>Polyphaga</taxon>
        <taxon>Elateriformia</taxon>
        <taxon>Elateroidea</taxon>
        <taxon>Elateridae</taxon>
        <taxon>Agrypninae</taxon>
        <taxon>Pyrophorini</taxon>
        <taxon>Ignelater</taxon>
    </lineage>
</organism>
<dbReference type="InterPro" id="IPR036397">
    <property type="entry name" value="RNaseH_sf"/>
</dbReference>
<evidence type="ECO:0000313" key="2">
    <source>
        <dbReference type="EMBL" id="KAF2880621.1"/>
    </source>
</evidence>
<protein>
    <recommendedName>
        <fullName evidence="4">Transposase</fullName>
    </recommendedName>
</protein>
<gene>
    <name evidence="2" type="ORF">ILUMI_25561</name>
</gene>
<dbReference type="AlphaFoldDB" id="A0A8K0FZJ7"/>
<dbReference type="Proteomes" id="UP000801492">
    <property type="component" value="Unassembled WGS sequence"/>
</dbReference>
<dbReference type="EMBL" id="VTPC01090936">
    <property type="protein sequence ID" value="KAF2880621.1"/>
    <property type="molecule type" value="Genomic_DNA"/>
</dbReference>
<evidence type="ECO:0000313" key="3">
    <source>
        <dbReference type="Proteomes" id="UP000801492"/>
    </source>
</evidence>
<reference evidence="2" key="1">
    <citation type="submission" date="2019-08" db="EMBL/GenBank/DDBJ databases">
        <title>The genome of the North American firefly Photinus pyralis.</title>
        <authorList>
            <consortium name="Photinus pyralis genome working group"/>
            <person name="Fallon T.R."/>
            <person name="Sander Lower S.E."/>
            <person name="Weng J.-K."/>
        </authorList>
    </citation>
    <scope>NUCLEOTIDE SEQUENCE</scope>
    <source>
        <strain evidence="2">TRF0915ILg1</strain>
        <tissue evidence="2">Whole body</tissue>
    </source>
</reference>
<feature type="region of interest" description="Disordered" evidence="1">
    <location>
        <begin position="89"/>
        <end position="116"/>
    </location>
</feature>
<name>A0A8K0FZJ7_IGNLU</name>